<keyword evidence="3" id="KW-0804">Transcription</keyword>
<proteinExistence type="predicted"/>
<evidence type="ECO:0000313" key="6">
    <source>
        <dbReference type="EMBL" id="SLN57099.1"/>
    </source>
</evidence>
<evidence type="ECO:0000313" key="7">
    <source>
        <dbReference type="Proteomes" id="UP000193495"/>
    </source>
</evidence>
<keyword evidence="2" id="KW-0238">DNA-binding</keyword>
<reference evidence="6 7" key="1">
    <citation type="submission" date="2017-03" db="EMBL/GenBank/DDBJ databases">
        <authorList>
            <person name="Afonso C.L."/>
            <person name="Miller P.J."/>
            <person name="Scott M.A."/>
            <person name="Spackman E."/>
            <person name="Goraichik I."/>
            <person name="Dimitrov K.M."/>
            <person name="Suarez D.L."/>
            <person name="Swayne D.E."/>
        </authorList>
    </citation>
    <scope>NUCLEOTIDE SEQUENCE [LARGE SCALE GENOMIC DNA]</scope>
    <source>
        <strain evidence="6 7">CECT 8367</strain>
    </source>
</reference>
<dbReference type="Pfam" id="PF03472">
    <property type="entry name" value="Autoind_bind"/>
    <property type="match status" value="1"/>
</dbReference>
<name>A0A1X6ZP90_9RHOB</name>
<evidence type="ECO:0000259" key="4">
    <source>
        <dbReference type="Pfam" id="PF03472"/>
    </source>
</evidence>
<evidence type="ECO:0000256" key="3">
    <source>
        <dbReference type="ARBA" id="ARBA00023163"/>
    </source>
</evidence>
<dbReference type="EMBL" id="FWFY01000008">
    <property type="protein sequence ID" value="SLN57099.1"/>
    <property type="molecule type" value="Genomic_DNA"/>
</dbReference>
<keyword evidence="8" id="KW-1185">Reference proteome</keyword>
<dbReference type="RefSeq" id="WP_085897036.1">
    <property type="nucleotide sequence ID" value="NZ_FWFY01000008.1"/>
</dbReference>
<dbReference type="OrthoDB" id="7826109at2"/>
<dbReference type="Proteomes" id="UP000240624">
    <property type="component" value="Unassembled WGS sequence"/>
</dbReference>
<gene>
    <name evidence="5" type="ORF">CLV79_10718</name>
    <name evidence="6" type="ORF">LOS8367_02722</name>
</gene>
<dbReference type="Proteomes" id="UP000193495">
    <property type="component" value="Unassembled WGS sequence"/>
</dbReference>
<evidence type="ECO:0000313" key="8">
    <source>
        <dbReference type="Proteomes" id="UP000240624"/>
    </source>
</evidence>
<feature type="domain" description="Transcription factor LuxR-like autoinducer-binding" evidence="4">
    <location>
        <begin position="44"/>
        <end position="148"/>
    </location>
</feature>
<accession>A0A1X6ZP90</accession>
<dbReference type="SUPFAM" id="SSF75516">
    <property type="entry name" value="Pheromone-binding domain of LuxR-like quorum-sensing transcription factors"/>
    <property type="match status" value="1"/>
</dbReference>
<dbReference type="EMBL" id="PYGB01000007">
    <property type="protein sequence ID" value="PSK85788.1"/>
    <property type="molecule type" value="Genomic_DNA"/>
</dbReference>
<dbReference type="InterPro" id="IPR036693">
    <property type="entry name" value="TF_LuxR_autoind-bd_dom_sf"/>
</dbReference>
<dbReference type="AlphaFoldDB" id="A0A1X6ZP90"/>
<protein>
    <submittedName>
        <fullName evidence="6">Autoinducer binding domain protein</fullName>
    </submittedName>
    <submittedName>
        <fullName evidence="5">Autoinducer binding domain-containing protein</fullName>
    </submittedName>
</protein>
<dbReference type="Gene3D" id="3.30.450.80">
    <property type="entry name" value="Transcription factor LuxR-like, autoinducer-binding domain"/>
    <property type="match status" value="1"/>
</dbReference>
<dbReference type="InterPro" id="IPR005143">
    <property type="entry name" value="TF_LuxR_autoind-bd_dom"/>
</dbReference>
<keyword evidence="1" id="KW-0805">Transcription regulation</keyword>
<dbReference type="GO" id="GO:0003677">
    <property type="term" value="F:DNA binding"/>
    <property type="evidence" value="ECO:0007669"/>
    <property type="project" value="UniProtKB-KW"/>
</dbReference>
<evidence type="ECO:0000313" key="5">
    <source>
        <dbReference type="EMBL" id="PSK85788.1"/>
    </source>
</evidence>
<evidence type="ECO:0000256" key="2">
    <source>
        <dbReference type="ARBA" id="ARBA00023125"/>
    </source>
</evidence>
<evidence type="ECO:0000256" key="1">
    <source>
        <dbReference type="ARBA" id="ARBA00023015"/>
    </source>
</evidence>
<reference evidence="5 8" key="2">
    <citation type="submission" date="2018-03" db="EMBL/GenBank/DDBJ databases">
        <title>Genomic Encyclopedia of Archaeal and Bacterial Type Strains, Phase II (KMG-II): from individual species to whole genera.</title>
        <authorList>
            <person name="Goeker M."/>
        </authorList>
    </citation>
    <scope>NUCLEOTIDE SEQUENCE [LARGE SCALE GENOMIC DNA]</scope>
    <source>
        <strain evidence="5 8">DSM 29956</strain>
    </source>
</reference>
<sequence length="175" mass="19385">MFNSAHDPRGTVDDPGAVVIATLGRLIEIAPAGFAIGLHIRYMTPAYMFESYPADWLDVYARDGLLMRDPTVRWAMHHHGAKRWAELEEQDGAGVLARAREYGIVHGHTRSIHEGDDISFGGLARSDRDFTAAEIEEVGELIQTLHDVTDKRVTLGTEASARIRDMAVVMTERTG</sequence>
<organism evidence="6 7">
    <name type="scientific">Limimaricola soesokkakensis</name>
    <dbReference type="NCBI Taxonomy" id="1343159"/>
    <lineage>
        <taxon>Bacteria</taxon>
        <taxon>Pseudomonadati</taxon>
        <taxon>Pseudomonadota</taxon>
        <taxon>Alphaproteobacteria</taxon>
        <taxon>Rhodobacterales</taxon>
        <taxon>Paracoccaceae</taxon>
        <taxon>Limimaricola</taxon>
    </lineage>
</organism>